<evidence type="ECO:0000313" key="4">
    <source>
        <dbReference type="EMBL" id="MEN3069421.1"/>
    </source>
</evidence>
<reference evidence="4 5" key="1">
    <citation type="journal article" date="2018" name="Int. J. Syst. Evol. Microbiol.">
        <title>Uliginosibacterium sediminicola sp. nov., isolated from freshwater sediment.</title>
        <authorList>
            <person name="Hwang W.M."/>
            <person name="Kim S.M."/>
            <person name="Kang K."/>
            <person name="Ahn T.Y."/>
        </authorList>
    </citation>
    <scope>NUCLEOTIDE SEQUENCE [LARGE SCALE GENOMIC DNA]</scope>
    <source>
        <strain evidence="4 5">M1-21</strain>
    </source>
</reference>
<accession>A0ABU9Z0D7</accession>
<comment type="caution">
    <text evidence="4">The sequence shown here is derived from an EMBL/GenBank/DDBJ whole genome shotgun (WGS) entry which is preliminary data.</text>
</comment>
<evidence type="ECO:0000313" key="5">
    <source>
        <dbReference type="Proteomes" id="UP001410394"/>
    </source>
</evidence>
<organism evidence="4 5">
    <name type="scientific">Uliginosibacterium sediminicola</name>
    <dbReference type="NCBI Taxonomy" id="2024550"/>
    <lineage>
        <taxon>Bacteria</taxon>
        <taxon>Pseudomonadati</taxon>
        <taxon>Pseudomonadota</taxon>
        <taxon>Betaproteobacteria</taxon>
        <taxon>Rhodocyclales</taxon>
        <taxon>Zoogloeaceae</taxon>
        <taxon>Uliginosibacterium</taxon>
    </lineage>
</organism>
<proteinExistence type="predicted"/>
<sequence>MNFHYLYRPAVRPPGTASAKPAPLLVLLHGMGANEEDLFGLAPHFDAQFAVLSIRAPIEIQPGYYRWYLRQDTPSGPVYDGREVLESRSFLIAAIESAVREFDIDPQRVYVLGFSQGAAMALSLVFTAPQLIQGAISIAGRVLDAIEPLHCEAAALAHLSVLLLHGTQDGAVPFEQSELAARMLSERGVRHALHAYNAGHTVTPGMLREAKEYLAGVLRG</sequence>
<dbReference type="GO" id="GO:0016787">
    <property type="term" value="F:hydrolase activity"/>
    <property type="evidence" value="ECO:0007669"/>
    <property type="project" value="UniProtKB-KW"/>
</dbReference>
<dbReference type="InterPro" id="IPR050955">
    <property type="entry name" value="Plant_Biomass_Hydrol_Est"/>
</dbReference>
<dbReference type="Pfam" id="PF02230">
    <property type="entry name" value="Abhydrolase_2"/>
    <property type="match status" value="1"/>
</dbReference>
<keyword evidence="2 4" id="KW-0378">Hydrolase</keyword>
<evidence type="ECO:0000256" key="2">
    <source>
        <dbReference type="ARBA" id="ARBA00022801"/>
    </source>
</evidence>
<keyword evidence="5" id="KW-1185">Reference proteome</keyword>
<dbReference type="InterPro" id="IPR029058">
    <property type="entry name" value="AB_hydrolase_fold"/>
</dbReference>
<name>A0ABU9Z0D7_9RHOO</name>
<dbReference type="Gene3D" id="3.40.50.1820">
    <property type="entry name" value="alpha/beta hydrolase"/>
    <property type="match status" value="1"/>
</dbReference>
<dbReference type="RefSeq" id="WP_345920192.1">
    <property type="nucleotide sequence ID" value="NZ_JBDIVE010000007.1"/>
</dbReference>
<dbReference type="PANTHER" id="PTHR43037:SF5">
    <property type="entry name" value="FERULOYL ESTERASE"/>
    <property type="match status" value="1"/>
</dbReference>
<dbReference type="InterPro" id="IPR003140">
    <property type="entry name" value="PLipase/COase/thioEstase"/>
</dbReference>
<evidence type="ECO:0000256" key="1">
    <source>
        <dbReference type="ARBA" id="ARBA00022729"/>
    </source>
</evidence>
<evidence type="ECO:0000259" key="3">
    <source>
        <dbReference type="Pfam" id="PF02230"/>
    </source>
</evidence>
<feature type="domain" description="Phospholipase/carboxylesterase/thioesterase" evidence="3">
    <location>
        <begin position="18"/>
        <end position="215"/>
    </location>
</feature>
<dbReference type="EMBL" id="JBDIVE010000007">
    <property type="protein sequence ID" value="MEN3069421.1"/>
    <property type="molecule type" value="Genomic_DNA"/>
</dbReference>
<dbReference type="Proteomes" id="UP001410394">
    <property type="component" value="Unassembled WGS sequence"/>
</dbReference>
<keyword evidence="1" id="KW-0732">Signal</keyword>
<gene>
    <name evidence="4" type="ORF">ABDB84_13090</name>
</gene>
<dbReference type="PANTHER" id="PTHR43037">
    <property type="entry name" value="UNNAMED PRODUCT-RELATED"/>
    <property type="match status" value="1"/>
</dbReference>
<protein>
    <submittedName>
        <fullName evidence="4">Dienelactone hydrolase family protein</fullName>
    </submittedName>
</protein>
<dbReference type="SUPFAM" id="SSF53474">
    <property type="entry name" value="alpha/beta-Hydrolases"/>
    <property type="match status" value="1"/>
</dbReference>